<dbReference type="AlphaFoldDB" id="A0A7Z0BH82"/>
<comment type="caution">
    <text evidence="1">The sequence shown here is derived from an EMBL/GenBank/DDBJ whole genome shotgun (WGS) entry which is preliminary data.</text>
</comment>
<dbReference type="RefSeq" id="WP_179809274.1">
    <property type="nucleotide sequence ID" value="NZ_JACCHL010000001.1"/>
</dbReference>
<dbReference type="Proteomes" id="UP000584931">
    <property type="component" value="Unassembled WGS sequence"/>
</dbReference>
<evidence type="ECO:0000313" key="2">
    <source>
        <dbReference type="Proteomes" id="UP000584931"/>
    </source>
</evidence>
<dbReference type="EMBL" id="JACCHL010000001">
    <property type="protein sequence ID" value="NYH51348.1"/>
    <property type="molecule type" value="Genomic_DNA"/>
</dbReference>
<name>A0A7Z0BH82_9ACTN</name>
<accession>A0A7Z0BH82</accession>
<gene>
    <name evidence="1" type="ORF">HNR06_000937</name>
</gene>
<reference evidence="1 2" key="1">
    <citation type="submission" date="2020-07" db="EMBL/GenBank/DDBJ databases">
        <title>Sequencing the genomes of 1000 actinobacteria strains.</title>
        <authorList>
            <person name="Klenk H.-P."/>
        </authorList>
    </citation>
    <scope>NUCLEOTIDE SEQUENCE [LARGE SCALE GENOMIC DNA]</scope>
    <source>
        <strain evidence="1 2">DSM 45278</strain>
    </source>
</reference>
<protein>
    <submittedName>
        <fullName evidence="1">Uncharacterized protein</fullName>
    </submittedName>
</protein>
<proteinExistence type="predicted"/>
<organism evidence="1 2">
    <name type="scientific">Nocardiopsis sinuspersici</name>
    <dbReference type="NCBI Taxonomy" id="501010"/>
    <lineage>
        <taxon>Bacteria</taxon>
        <taxon>Bacillati</taxon>
        <taxon>Actinomycetota</taxon>
        <taxon>Actinomycetes</taxon>
        <taxon>Streptosporangiales</taxon>
        <taxon>Nocardiopsidaceae</taxon>
        <taxon>Nocardiopsis</taxon>
    </lineage>
</organism>
<evidence type="ECO:0000313" key="1">
    <source>
        <dbReference type="EMBL" id="NYH51348.1"/>
    </source>
</evidence>
<sequence>MKSLRDTAPRFLASVLVGFEQVRWCAAQQGYVLTRQKRLLGAVYALTPLDGRTEILHDLGEVRAFLDRRSS</sequence>